<feature type="transmembrane region" description="Helical" evidence="18">
    <location>
        <begin position="470"/>
        <end position="488"/>
    </location>
</feature>
<feature type="transmembrane region" description="Helical" evidence="18">
    <location>
        <begin position="227"/>
        <end position="245"/>
    </location>
</feature>
<feature type="compositionally biased region" description="Low complexity" evidence="17">
    <location>
        <begin position="998"/>
        <end position="1017"/>
    </location>
</feature>
<reference evidence="22" key="2">
    <citation type="submission" date="2020-09" db="EMBL/GenBank/DDBJ databases">
        <authorList>
            <person name="Sun Q."/>
            <person name="Ohkuma M."/>
        </authorList>
    </citation>
    <scope>NUCLEOTIDE SEQUENCE</scope>
    <source>
        <strain evidence="22">JCM 19596</strain>
    </source>
</reference>
<comment type="caution">
    <text evidence="22">The sequence shown here is derived from an EMBL/GenBank/DDBJ whole genome shotgun (WGS) entry which is preliminary data.</text>
</comment>
<feature type="transmembrane region" description="Helical" evidence="18">
    <location>
        <begin position="316"/>
        <end position="340"/>
    </location>
</feature>
<evidence type="ECO:0000256" key="3">
    <source>
        <dbReference type="ARBA" id="ARBA00004651"/>
    </source>
</evidence>
<feature type="transmembrane region" description="Helical" evidence="18">
    <location>
        <begin position="284"/>
        <end position="304"/>
    </location>
</feature>
<accession>A0A830FBS3</accession>
<evidence type="ECO:0000256" key="4">
    <source>
        <dbReference type="ARBA" id="ARBA00004922"/>
    </source>
</evidence>
<keyword evidence="14" id="KW-0464">Manganese</keyword>
<dbReference type="InterPro" id="IPR048307">
    <property type="entry name" value="STT3_N"/>
</dbReference>
<feature type="transmembrane region" description="Helical" evidence="18">
    <location>
        <begin position="252"/>
        <end position="272"/>
    </location>
</feature>
<evidence type="ECO:0000256" key="14">
    <source>
        <dbReference type="ARBA" id="ARBA00023211"/>
    </source>
</evidence>
<sequence>MAYAREWYHVAALALVIVFMFAIRVQAWQKFIVNGKVYFSGNDPWYHLRQVMYTVQHYPSVMPFDVWTGFPTGKTVGQFGTLFDQIVATVALVIGLGSPSDHTIAMTLLFEPAVAGALTAIPVYFLGKRLGGRLGGVVSAVVLALLPGLFLGRSLVGVADHNGTEPLFQAFAVLATMVALTAAQRDYPVWEQVVDRDWDALRSVVGWSALAGVATGLYLWVWPPGVLLVGVFAAFYTVAMCGEYARGNSPDHVAFVGVISMVVTFVMALVPVGESGFAAAAPTLLQPALALLTAGGVVFLAWFAREWDERAVEREYYPAAVVGILIVVAAISAVLLPGVFDKLVNQLVRFVGFTTGATTRTVGEAQPFLGGASTGAAEKFATISQQYGATFYTALLGAAVLIYEPLVRSEKTNELYYAIVSVVAIVLVFFFPNLIVPGVAGALGIDATFLGILVVGGLLFGAVGLTDRSAAAKLLLVYGMFIVSAAFTQVRFNYYLVVPVAVLNGYLVYWIADLLWNGEFNASDIRGDQVIAVAVVLLVLVVPLAAPVSAWTADDPHVTQAGAAADSNGPGSVVGWDSMLTWMNSSTPAEGNYNGTGNADQLDYYGTYSKTDDYQYPDGAYGVMSWWDYGHWITTNGERIPVANPFQQNAEVAANFLLAPNETAAQDVLNNLGESGEQTKYVAVDWKMATTQGQNGKFFAPTVYTSMNVSQYDYFQNFAKVSSQNGQLAYEQNLGTVHTQKYYESLIVRLYRYQGSAVQPSPVVVDWDYTARTNDGTPAARYYQQNGQNDTAYKQFNSMQAARNYVQNDSVDQFGEPTSQVGGVGKYPSEFVPALQHYRMVGTSTDYAPARQVIQGERFSNIPTWAKLYERVPGATVQGQGPANSTVRASVQMDATRIGQNATFTYTQYAQTDENGDFTMTLPYSTTGYSEYGPENGHTNVSVRATGSYEFTAGQQVVMKNGSLQVVPAYSANASVSEGQVIGEDPSAVTVTLEQTASQPPTNSTSGTSTSGDTTASLVEPDTLDADTAALA</sequence>
<evidence type="ECO:0000256" key="13">
    <source>
        <dbReference type="ARBA" id="ARBA00023136"/>
    </source>
</evidence>
<dbReference type="InterPro" id="IPR054479">
    <property type="entry name" value="AglB-like_core"/>
</dbReference>
<feature type="transmembrane region" description="Helical" evidence="18">
    <location>
        <begin position="204"/>
        <end position="221"/>
    </location>
</feature>
<evidence type="ECO:0000256" key="8">
    <source>
        <dbReference type="ARBA" id="ARBA00022679"/>
    </source>
</evidence>
<keyword evidence="23" id="KW-1185">Reference proteome</keyword>
<feature type="transmembrane region" description="Helical" evidence="18">
    <location>
        <begin position="494"/>
        <end position="518"/>
    </location>
</feature>
<keyword evidence="11" id="KW-0460">Magnesium</keyword>
<keyword evidence="12 18" id="KW-1133">Transmembrane helix</keyword>
<evidence type="ECO:0000313" key="23">
    <source>
        <dbReference type="Proteomes" id="UP000607197"/>
    </source>
</evidence>
<comment type="cofactor">
    <cofactor evidence="1">
        <name>Mn(2+)</name>
        <dbReference type="ChEBI" id="CHEBI:29035"/>
    </cofactor>
</comment>
<dbReference type="InterPro" id="IPR003674">
    <property type="entry name" value="Oligo_trans_STT3"/>
</dbReference>
<keyword evidence="8 22" id="KW-0808">Transferase</keyword>
<feature type="transmembrane region" description="Helical" evidence="18">
    <location>
        <begin position="6"/>
        <end position="23"/>
    </location>
</feature>
<feature type="domain" description="Archaeal glycosylation protein B peripheral" evidence="20">
    <location>
        <begin position="874"/>
        <end position="957"/>
    </location>
</feature>
<dbReference type="NCBIfam" id="TIGR04154">
    <property type="entry name" value="archaeo_STT3"/>
    <property type="match status" value="1"/>
</dbReference>
<feature type="transmembrane region" description="Helical" evidence="18">
    <location>
        <begin position="134"/>
        <end position="155"/>
    </location>
</feature>
<name>A0A830FBS3_9EURY</name>
<dbReference type="Pfam" id="PF02516">
    <property type="entry name" value="STT3"/>
    <property type="match status" value="1"/>
</dbReference>
<feature type="transmembrane region" description="Helical" evidence="18">
    <location>
        <begin position="415"/>
        <end position="436"/>
    </location>
</feature>
<comment type="similarity">
    <text evidence="5">Belongs to the STT3 family.</text>
</comment>
<evidence type="ECO:0000256" key="2">
    <source>
        <dbReference type="ARBA" id="ARBA00001946"/>
    </source>
</evidence>
<dbReference type="PANTHER" id="PTHR13872:SF1">
    <property type="entry name" value="DOLICHYL-DIPHOSPHOOLIGOSACCHARIDE--PROTEIN GLYCOSYLTRANSFERASE SUBUNIT STT3B"/>
    <property type="match status" value="1"/>
</dbReference>
<dbReference type="Gene3D" id="3.40.50.12610">
    <property type="match status" value="1"/>
</dbReference>
<comment type="subcellular location">
    <subcellularLocation>
        <location evidence="3">Cell membrane</location>
        <topology evidence="3">Multi-pass membrane protein</topology>
    </subcellularLocation>
</comment>
<dbReference type="GO" id="GO:0004576">
    <property type="term" value="F:oligosaccharyl transferase activity"/>
    <property type="evidence" value="ECO:0007669"/>
    <property type="project" value="InterPro"/>
</dbReference>
<gene>
    <name evidence="22" type="ORF">GCM10009039_17110</name>
</gene>
<feature type="transmembrane region" description="Helical" evidence="18">
    <location>
        <begin position="167"/>
        <end position="183"/>
    </location>
</feature>
<evidence type="ECO:0000256" key="10">
    <source>
        <dbReference type="ARBA" id="ARBA00022723"/>
    </source>
</evidence>
<keyword evidence="7" id="KW-0328">Glycosyltransferase</keyword>
<feature type="region of interest" description="Disordered" evidence="17">
    <location>
        <begin position="993"/>
        <end position="1032"/>
    </location>
</feature>
<evidence type="ECO:0000259" key="19">
    <source>
        <dbReference type="Pfam" id="PF02516"/>
    </source>
</evidence>
<feature type="transmembrane region" description="Helical" evidence="18">
    <location>
        <begin position="104"/>
        <end position="127"/>
    </location>
</feature>
<dbReference type="GO" id="GO:0046872">
    <property type="term" value="F:metal ion binding"/>
    <property type="evidence" value="ECO:0007669"/>
    <property type="project" value="UniProtKB-KW"/>
</dbReference>
<evidence type="ECO:0000313" key="22">
    <source>
        <dbReference type="EMBL" id="GGL59475.1"/>
    </source>
</evidence>
<comment type="cofactor">
    <cofactor evidence="2">
        <name>Mg(2+)</name>
        <dbReference type="ChEBI" id="CHEBI:18420"/>
    </cofactor>
</comment>
<evidence type="ECO:0000256" key="17">
    <source>
        <dbReference type="SAM" id="MobiDB-lite"/>
    </source>
</evidence>
<proteinExistence type="inferred from homology"/>
<evidence type="ECO:0000256" key="1">
    <source>
        <dbReference type="ARBA" id="ARBA00001936"/>
    </source>
</evidence>
<comment type="pathway">
    <text evidence="4">Protein modification; protein glycosylation.</text>
</comment>
<feature type="transmembrane region" description="Helical" evidence="18">
    <location>
        <begin position="442"/>
        <end position="463"/>
    </location>
</feature>
<dbReference type="Pfam" id="PF18079">
    <property type="entry name" value="AglB_L1"/>
    <property type="match status" value="1"/>
</dbReference>
<dbReference type="Gene3D" id="2.60.40.3390">
    <property type="match status" value="1"/>
</dbReference>
<evidence type="ECO:0000256" key="16">
    <source>
        <dbReference type="ARBA" id="ARBA00034066"/>
    </source>
</evidence>
<dbReference type="InterPro" id="IPR041154">
    <property type="entry name" value="AglB_P1"/>
</dbReference>
<evidence type="ECO:0000259" key="21">
    <source>
        <dbReference type="Pfam" id="PF22627"/>
    </source>
</evidence>
<evidence type="ECO:0000256" key="15">
    <source>
        <dbReference type="ARBA" id="ARBA00030679"/>
    </source>
</evidence>
<evidence type="ECO:0000256" key="12">
    <source>
        <dbReference type="ARBA" id="ARBA00022989"/>
    </source>
</evidence>
<dbReference type="EC" id="2.4.99.21" evidence="6"/>
<feature type="domain" description="AglB-like core" evidence="21">
    <location>
        <begin position="575"/>
        <end position="689"/>
    </location>
</feature>
<feature type="domain" description="Oligosaccharyl transferase STT3 N-terminal" evidence="19">
    <location>
        <begin position="17"/>
        <end position="274"/>
    </location>
</feature>
<dbReference type="Proteomes" id="UP000607197">
    <property type="component" value="Unassembled WGS sequence"/>
</dbReference>
<evidence type="ECO:0000256" key="7">
    <source>
        <dbReference type="ARBA" id="ARBA00022676"/>
    </source>
</evidence>
<keyword evidence="10" id="KW-0479">Metal-binding</keyword>
<evidence type="ECO:0000256" key="5">
    <source>
        <dbReference type="ARBA" id="ARBA00010810"/>
    </source>
</evidence>
<dbReference type="InterPro" id="IPR026410">
    <property type="entry name" value="OlisacTrfase_arch"/>
</dbReference>
<evidence type="ECO:0000259" key="20">
    <source>
        <dbReference type="Pfam" id="PF18079"/>
    </source>
</evidence>
<keyword evidence="13 18" id="KW-0472">Membrane</keyword>
<keyword evidence="9 18" id="KW-0812">Transmembrane</keyword>
<evidence type="ECO:0000256" key="11">
    <source>
        <dbReference type="ARBA" id="ARBA00022842"/>
    </source>
</evidence>
<dbReference type="EMBL" id="BMPG01000002">
    <property type="protein sequence ID" value="GGL59475.1"/>
    <property type="molecule type" value="Genomic_DNA"/>
</dbReference>
<comment type="catalytic activity">
    <reaction evidence="16">
        <text>an archaeal dolichyl phosphooligosaccharide + [protein]-L-asparagine = an archaeal dolichyl phosphate + a glycoprotein with the oligosaccharide chain attached by N-beta-D-glycosyl linkage to a protein L-asparagine.</text>
        <dbReference type="EC" id="2.4.99.21"/>
    </reaction>
</comment>
<dbReference type="AlphaFoldDB" id="A0A830FBS3"/>
<dbReference type="UniPathway" id="UPA00378"/>
<protein>
    <recommendedName>
        <fullName evidence="6">dolichyl-phosphooligosaccharide-protein glycotransferase</fullName>
        <ecNumber evidence="6">2.4.99.21</ecNumber>
    </recommendedName>
    <alternativeName>
        <fullName evidence="15">Oligosaccharyl transferase</fullName>
    </alternativeName>
</protein>
<dbReference type="Pfam" id="PF22627">
    <property type="entry name" value="AglB_core-like"/>
    <property type="match status" value="1"/>
</dbReference>
<organism evidence="22 23">
    <name type="scientific">Halocalculus aciditolerans</name>
    <dbReference type="NCBI Taxonomy" id="1383812"/>
    <lineage>
        <taxon>Archaea</taxon>
        <taxon>Methanobacteriati</taxon>
        <taxon>Methanobacteriota</taxon>
        <taxon>Stenosarchaea group</taxon>
        <taxon>Halobacteria</taxon>
        <taxon>Halobacteriales</taxon>
        <taxon>Halobacteriaceae</taxon>
        <taxon>Halocalculus</taxon>
    </lineage>
</organism>
<dbReference type="GO" id="GO:0005886">
    <property type="term" value="C:plasma membrane"/>
    <property type="evidence" value="ECO:0007669"/>
    <property type="project" value="UniProtKB-SubCell"/>
</dbReference>
<reference evidence="22" key="1">
    <citation type="journal article" date="2014" name="Int. J. Syst. Evol. Microbiol.">
        <title>Complete genome sequence of Corynebacterium casei LMG S-19264T (=DSM 44701T), isolated from a smear-ripened cheese.</title>
        <authorList>
            <consortium name="US DOE Joint Genome Institute (JGI-PGF)"/>
            <person name="Walter F."/>
            <person name="Albersmeier A."/>
            <person name="Kalinowski J."/>
            <person name="Ruckert C."/>
        </authorList>
    </citation>
    <scope>NUCLEOTIDE SEQUENCE</scope>
    <source>
        <strain evidence="22">JCM 19596</strain>
    </source>
</reference>
<feature type="transmembrane region" description="Helical" evidence="18">
    <location>
        <begin position="530"/>
        <end position="551"/>
    </location>
</feature>
<feature type="transmembrane region" description="Helical" evidence="18">
    <location>
        <begin position="386"/>
        <end position="403"/>
    </location>
</feature>
<evidence type="ECO:0000256" key="18">
    <source>
        <dbReference type="SAM" id="Phobius"/>
    </source>
</evidence>
<evidence type="ECO:0000256" key="9">
    <source>
        <dbReference type="ARBA" id="ARBA00022692"/>
    </source>
</evidence>
<dbReference type="PANTHER" id="PTHR13872">
    <property type="entry name" value="DOLICHYL-DIPHOSPHOOLIGOSACCHARIDE--PROTEIN GLYCOSYLTRANSFERASE SUBUNIT"/>
    <property type="match status" value="1"/>
</dbReference>
<evidence type="ECO:0000256" key="6">
    <source>
        <dbReference type="ARBA" id="ARBA00012602"/>
    </source>
</evidence>